<keyword evidence="2" id="KW-0472">Membrane</keyword>
<comment type="caution">
    <text evidence="3">The sequence shown here is derived from an EMBL/GenBank/DDBJ whole genome shotgun (WGS) entry which is preliminary data.</text>
</comment>
<evidence type="ECO:0000313" key="3">
    <source>
        <dbReference type="EMBL" id="KAK6726976.1"/>
    </source>
</evidence>
<keyword evidence="2" id="KW-1133">Transmembrane helix</keyword>
<name>A0ABR1BMH3_NECAM</name>
<evidence type="ECO:0000313" key="4">
    <source>
        <dbReference type="Proteomes" id="UP001303046"/>
    </source>
</evidence>
<protein>
    <submittedName>
        <fullName evidence="3">Uncharacterized protein</fullName>
    </submittedName>
</protein>
<sequence length="184" mass="20768">MNPSTKTPLRESSTGRNVSFNSSTTKIPAKSTGPTSLITSVVPINNAQSRRASESDDSDFPTIVIVAIAIQIILFVILILLLILRWQHKQRKKKLKLAYQIEMIEKEEKRRKKMKKMAKKRSGSKQTKTDTDEDQPNLSQERKSSDAKTDEIQQSGEQPPAPLPKPLGEQPENMDDYEMVGKTF</sequence>
<proteinExistence type="predicted"/>
<accession>A0ABR1BMH3</accession>
<evidence type="ECO:0000256" key="1">
    <source>
        <dbReference type="SAM" id="MobiDB-lite"/>
    </source>
</evidence>
<dbReference type="Proteomes" id="UP001303046">
    <property type="component" value="Unassembled WGS sequence"/>
</dbReference>
<gene>
    <name evidence="3" type="primary">Necator_chrI.g1086</name>
    <name evidence="3" type="ORF">RB195_004962</name>
</gene>
<feature type="transmembrane region" description="Helical" evidence="2">
    <location>
        <begin position="63"/>
        <end position="84"/>
    </location>
</feature>
<feature type="region of interest" description="Disordered" evidence="1">
    <location>
        <begin position="110"/>
        <end position="184"/>
    </location>
</feature>
<reference evidence="3 4" key="1">
    <citation type="submission" date="2023-08" db="EMBL/GenBank/DDBJ databases">
        <title>A Necator americanus chromosomal reference genome.</title>
        <authorList>
            <person name="Ilik V."/>
            <person name="Petrzelkova K.J."/>
            <person name="Pardy F."/>
            <person name="Fuh T."/>
            <person name="Niatou-Singa F.S."/>
            <person name="Gouil Q."/>
            <person name="Baker L."/>
            <person name="Ritchie M.E."/>
            <person name="Jex A.R."/>
            <person name="Gazzola D."/>
            <person name="Li H."/>
            <person name="Toshio Fujiwara R."/>
            <person name="Zhan B."/>
            <person name="Aroian R.V."/>
            <person name="Pafco B."/>
            <person name="Schwarz E.M."/>
        </authorList>
    </citation>
    <scope>NUCLEOTIDE SEQUENCE [LARGE SCALE GENOMIC DNA]</scope>
    <source>
        <strain evidence="3 4">Aroian</strain>
        <tissue evidence="3">Whole animal</tissue>
    </source>
</reference>
<feature type="compositionally biased region" description="Basic residues" evidence="1">
    <location>
        <begin position="110"/>
        <end position="123"/>
    </location>
</feature>
<feature type="compositionally biased region" description="Basic and acidic residues" evidence="1">
    <location>
        <begin position="140"/>
        <end position="151"/>
    </location>
</feature>
<organism evidence="3 4">
    <name type="scientific">Necator americanus</name>
    <name type="common">Human hookworm</name>
    <dbReference type="NCBI Taxonomy" id="51031"/>
    <lineage>
        <taxon>Eukaryota</taxon>
        <taxon>Metazoa</taxon>
        <taxon>Ecdysozoa</taxon>
        <taxon>Nematoda</taxon>
        <taxon>Chromadorea</taxon>
        <taxon>Rhabditida</taxon>
        <taxon>Rhabditina</taxon>
        <taxon>Rhabditomorpha</taxon>
        <taxon>Strongyloidea</taxon>
        <taxon>Ancylostomatidae</taxon>
        <taxon>Bunostominae</taxon>
        <taxon>Necator</taxon>
    </lineage>
</organism>
<keyword evidence="2" id="KW-0812">Transmembrane</keyword>
<keyword evidence="4" id="KW-1185">Reference proteome</keyword>
<dbReference type="EMBL" id="JAVFWL010000001">
    <property type="protein sequence ID" value="KAK6726976.1"/>
    <property type="molecule type" value="Genomic_DNA"/>
</dbReference>
<feature type="region of interest" description="Disordered" evidence="1">
    <location>
        <begin position="1"/>
        <end position="34"/>
    </location>
</feature>
<evidence type="ECO:0000256" key="2">
    <source>
        <dbReference type="SAM" id="Phobius"/>
    </source>
</evidence>